<dbReference type="HOGENOM" id="CLU_1809301_0_0_1"/>
<evidence type="ECO:0000313" key="2">
    <source>
        <dbReference type="EnsemblPlants" id="ORUFI02G23240.1"/>
    </source>
</evidence>
<dbReference type="Proteomes" id="UP000008022">
    <property type="component" value="Unassembled WGS sequence"/>
</dbReference>
<organism evidence="2 3">
    <name type="scientific">Oryza rufipogon</name>
    <name type="common">Brownbeard rice</name>
    <name type="synonym">Asian wild rice</name>
    <dbReference type="NCBI Taxonomy" id="4529"/>
    <lineage>
        <taxon>Eukaryota</taxon>
        <taxon>Viridiplantae</taxon>
        <taxon>Streptophyta</taxon>
        <taxon>Embryophyta</taxon>
        <taxon>Tracheophyta</taxon>
        <taxon>Spermatophyta</taxon>
        <taxon>Magnoliopsida</taxon>
        <taxon>Liliopsida</taxon>
        <taxon>Poales</taxon>
        <taxon>Poaceae</taxon>
        <taxon>BOP clade</taxon>
        <taxon>Oryzoideae</taxon>
        <taxon>Oryzeae</taxon>
        <taxon>Oryzinae</taxon>
        <taxon>Oryza</taxon>
    </lineage>
</organism>
<reference evidence="3" key="1">
    <citation type="submission" date="2013-06" db="EMBL/GenBank/DDBJ databases">
        <authorList>
            <person name="Zhao Q."/>
        </authorList>
    </citation>
    <scope>NUCLEOTIDE SEQUENCE</scope>
    <source>
        <strain evidence="3">cv. W1943</strain>
    </source>
</reference>
<feature type="signal peptide" evidence="1">
    <location>
        <begin position="1"/>
        <end position="27"/>
    </location>
</feature>
<protein>
    <submittedName>
        <fullName evidence="2">Uncharacterized protein</fullName>
    </submittedName>
</protein>
<accession>A0A0E0NH06</accession>
<name>A0A0E0NH06_ORYRU</name>
<dbReference type="EnsemblPlants" id="ORUFI02G23240.1">
    <property type="protein sequence ID" value="ORUFI02G23240.1"/>
    <property type="gene ID" value="ORUFI02G23240"/>
</dbReference>
<dbReference type="OMA" id="KCHSLHK"/>
<proteinExistence type="predicted"/>
<reference evidence="2" key="2">
    <citation type="submission" date="2015-06" db="UniProtKB">
        <authorList>
            <consortium name="EnsemblPlants"/>
        </authorList>
    </citation>
    <scope>IDENTIFICATION</scope>
</reference>
<evidence type="ECO:0000313" key="3">
    <source>
        <dbReference type="Proteomes" id="UP000008022"/>
    </source>
</evidence>
<dbReference type="AlphaFoldDB" id="A0A0E0NH06"/>
<dbReference type="Gramene" id="ORUFI02G23240.1">
    <property type="protein sequence ID" value="ORUFI02G23240.1"/>
    <property type="gene ID" value="ORUFI02G23240"/>
</dbReference>
<evidence type="ECO:0000256" key="1">
    <source>
        <dbReference type="SAM" id="SignalP"/>
    </source>
</evidence>
<feature type="chain" id="PRO_5002368908" evidence="1">
    <location>
        <begin position="28"/>
        <end position="143"/>
    </location>
</feature>
<keyword evidence="3" id="KW-1185">Reference proteome</keyword>
<keyword evidence="1" id="KW-0732">Signal</keyword>
<sequence>MASNKAFVVFALLMLVAASAVVDVASADHGDHDGKKCGPCKCKGCCHYDECYEYCSGDSGPCCKWGKCHSLHKLMASNKAFVVFTLLMLVAASAVVDVASADGKCGPCNCKGCCDYDGKCMSYCSGHSGPCCKWKGKCHGCCS</sequence>